<evidence type="ECO:0000313" key="3">
    <source>
        <dbReference type="Proteomes" id="UP001629953"/>
    </source>
</evidence>
<dbReference type="RefSeq" id="WP_408623560.1">
    <property type="nucleotide sequence ID" value="NZ_JBEQCT010000003.1"/>
</dbReference>
<dbReference type="CDD" id="cd24073">
    <property type="entry name" value="ASKHA_ATPase_ROK_CYANR"/>
    <property type="match status" value="1"/>
</dbReference>
<name>A0ABW9G6N7_9GAMM</name>
<accession>A0ABW9G6N7</accession>
<dbReference type="SUPFAM" id="SSF46785">
    <property type="entry name" value="Winged helix' DNA-binding domain"/>
    <property type="match status" value="1"/>
</dbReference>
<evidence type="ECO:0000256" key="1">
    <source>
        <dbReference type="ARBA" id="ARBA00006479"/>
    </source>
</evidence>
<dbReference type="InterPro" id="IPR036390">
    <property type="entry name" value="WH_DNA-bd_sf"/>
</dbReference>
<dbReference type="InterPro" id="IPR011991">
    <property type="entry name" value="ArsR-like_HTH"/>
</dbReference>
<dbReference type="EMBL" id="JBEQCT010000003">
    <property type="protein sequence ID" value="MFM2485345.1"/>
    <property type="molecule type" value="Genomic_DNA"/>
</dbReference>
<comment type="caution">
    <text evidence="2">The sequence shown here is derived from an EMBL/GenBank/DDBJ whole genome shotgun (WGS) entry which is preliminary data.</text>
</comment>
<dbReference type="SUPFAM" id="SSF53067">
    <property type="entry name" value="Actin-like ATPase domain"/>
    <property type="match status" value="1"/>
</dbReference>
<proteinExistence type="inferred from homology"/>
<dbReference type="Gene3D" id="3.30.420.40">
    <property type="match status" value="2"/>
</dbReference>
<sequence>MLDAQQQQIVRLLHAEDGLSRTELAKQMDVSKAAMSHLVRKLIDQHVVVESLPSVNGQGRPSVLLTVCSDRYFFIGVSLLGEQVELVLVDLADRPLAHIAFEFVREPAQLAANIASHIEPLLAQTHVNISAVLGVGIALSGVINKTRDHCIKSTLLGWSDVALVQLLQQHVQLPIYLENDAKSLAIHQHLFGLARDVNNFALLTHSDGIGSAQFIHGQLYRGAHGGAGEIAHTTIELNGLPCRCGKRGCLDTVSSLIAIRENATRHGLSQTTIPALEGLAMTGDSTAIGILHRAGNALGLAIAHVIQLNDPQSVLIAHHPDCFNGLFATLVKQSIDTHVLPDLASKIQICPFALHPQIWTHAAASVAIHQFLHQPLNK</sequence>
<dbReference type="PANTHER" id="PTHR18964">
    <property type="entry name" value="ROK (REPRESSOR, ORF, KINASE) FAMILY"/>
    <property type="match status" value="1"/>
</dbReference>
<dbReference type="InterPro" id="IPR000600">
    <property type="entry name" value="ROK"/>
</dbReference>
<dbReference type="InterPro" id="IPR036388">
    <property type="entry name" value="WH-like_DNA-bd_sf"/>
</dbReference>
<organism evidence="2 3">
    <name type="scientific">Celerinatantimonas yamalensis</name>
    <dbReference type="NCBI Taxonomy" id="559956"/>
    <lineage>
        <taxon>Bacteria</taxon>
        <taxon>Pseudomonadati</taxon>
        <taxon>Pseudomonadota</taxon>
        <taxon>Gammaproteobacteria</taxon>
        <taxon>Celerinatantimonadaceae</taxon>
        <taxon>Celerinatantimonas</taxon>
    </lineage>
</organism>
<dbReference type="Gene3D" id="1.10.10.10">
    <property type="entry name" value="Winged helix-like DNA-binding domain superfamily/Winged helix DNA-binding domain"/>
    <property type="match status" value="1"/>
</dbReference>
<dbReference type="CDD" id="cd00090">
    <property type="entry name" value="HTH_ARSR"/>
    <property type="match status" value="1"/>
</dbReference>
<reference evidence="2 3" key="1">
    <citation type="journal article" date="2013" name="Int. J. Syst. Evol. Microbiol.">
        <title>Celerinatantimonas yamalensis sp. nov., a cold-adapted diazotrophic bacterium from a cold permafrost brine.</title>
        <authorList>
            <person name="Shcherbakova V."/>
            <person name="Chuvilskaya N."/>
            <person name="Rivkina E."/>
            <person name="Demidov N."/>
            <person name="Uchaeva V."/>
            <person name="Suetin S."/>
            <person name="Suzina N."/>
            <person name="Gilichinsky D."/>
        </authorList>
    </citation>
    <scope>NUCLEOTIDE SEQUENCE [LARGE SCALE GENOMIC DNA]</scope>
    <source>
        <strain evidence="2 3">C7</strain>
    </source>
</reference>
<dbReference type="Proteomes" id="UP001629953">
    <property type="component" value="Unassembled WGS sequence"/>
</dbReference>
<keyword evidence="3" id="KW-1185">Reference proteome</keyword>
<evidence type="ECO:0000313" key="2">
    <source>
        <dbReference type="EMBL" id="MFM2485345.1"/>
    </source>
</evidence>
<dbReference type="PANTHER" id="PTHR18964:SF149">
    <property type="entry name" value="BIFUNCTIONAL UDP-N-ACETYLGLUCOSAMINE 2-EPIMERASE_N-ACETYLMANNOSAMINE KINASE"/>
    <property type="match status" value="1"/>
</dbReference>
<dbReference type="InterPro" id="IPR043129">
    <property type="entry name" value="ATPase_NBD"/>
</dbReference>
<comment type="similarity">
    <text evidence="1">Belongs to the ROK (NagC/XylR) family.</text>
</comment>
<gene>
    <name evidence="2" type="ORF">ABUE30_09770</name>
</gene>
<dbReference type="Pfam" id="PF13412">
    <property type="entry name" value="HTH_24"/>
    <property type="match status" value="1"/>
</dbReference>
<dbReference type="Pfam" id="PF00480">
    <property type="entry name" value="ROK"/>
    <property type="match status" value="1"/>
</dbReference>
<protein>
    <submittedName>
        <fullName evidence="2">ROK family transcriptional regulator</fullName>
    </submittedName>
</protein>